<dbReference type="AlphaFoldDB" id="A0A3M3RVA0"/>
<name>A0A3M3RVA0_9PSED</name>
<dbReference type="SUPFAM" id="SSF142906">
    <property type="entry name" value="YjbR-like"/>
    <property type="match status" value="1"/>
</dbReference>
<dbReference type="PANTHER" id="PTHR35145:SF1">
    <property type="entry name" value="CYTOPLASMIC PROTEIN"/>
    <property type="match status" value="1"/>
</dbReference>
<accession>A0A3M3RVA0</accession>
<dbReference type="EMBL" id="RBPL01000040">
    <property type="protein sequence ID" value="RMO00162.1"/>
    <property type="molecule type" value="Genomic_DNA"/>
</dbReference>
<evidence type="ECO:0000313" key="2">
    <source>
        <dbReference type="Proteomes" id="UP000278062"/>
    </source>
</evidence>
<evidence type="ECO:0008006" key="3">
    <source>
        <dbReference type="Google" id="ProtNLM"/>
    </source>
</evidence>
<gene>
    <name evidence="1" type="ORF">ALQ49_04835</name>
</gene>
<protein>
    <recommendedName>
        <fullName evidence="3">MmcQ/YjbR family DNA-binding protein</fullName>
    </recommendedName>
</protein>
<dbReference type="Pfam" id="PF04237">
    <property type="entry name" value="YjbR"/>
    <property type="match status" value="1"/>
</dbReference>
<evidence type="ECO:0000313" key="1">
    <source>
        <dbReference type="EMBL" id="RMO00162.1"/>
    </source>
</evidence>
<organism evidence="1 2">
    <name type="scientific">Pseudomonas syringae pv. apii</name>
    <dbReference type="NCBI Taxonomy" id="81036"/>
    <lineage>
        <taxon>Bacteria</taxon>
        <taxon>Pseudomonadati</taxon>
        <taxon>Pseudomonadota</taxon>
        <taxon>Gammaproteobacteria</taxon>
        <taxon>Pseudomonadales</taxon>
        <taxon>Pseudomonadaceae</taxon>
        <taxon>Pseudomonas</taxon>
    </lineage>
</organism>
<comment type="caution">
    <text evidence="1">The sequence shown here is derived from an EMBL/GenBank/DDBJ whole genome shotgun (WGS) entry which is preliminary data.</text>
</comment>
<dbReference type="InterPro" id="IPR038056">
    <property type="entry name" value="YjbR-like_sf"/>
</dbReference>
<sequence>MSSPSASCTAGIRGSRERQTRTLISVAAAYNPLIEYPCGYRTAWRSTPDQGGHSMYKEDIARFCLSLPGAREDYKWGGVRVFSIVEKKMFALMDLTGQDLSFKVHPELFLGYVDRPGIRPAPYLARAHWVSVADLHTLSDEEVRDLLTRSHQLVVGKLSKVKQIGLKL</sequence>
<dbReference type="InterPro" id="IPR058532">
    <property type="entry name" value="YjbR/MT2646/Rv2570-like"/>
</dbReference>
<dbReference type="Proteomes" id="UP000278062">
    <property type="component" value="Unassembled WGS sequence"/>
</dbReference>
<proteinExistence type="predicted"/>
<dbReference type="InterPro" id="IPR007351">
    <property type="entry name" value="YjbR"/>
</dbReference>
<dbReference type="Gene3D" id="3.90.1150.30">
    <property type="match status" value="1"/>
</dbReference>
<reference evidence="1 2" key="1">
    <citation type="submission" date="2018-08" db="EMBL/GenBank/DDBJ databases">
        <title>Recombination of ecologically and evolutionarily significant loci maintains genetic cohesion in the Pseudomonas syringae species complex.</title>
        <authorList>
            <person name="Dillon M."/>
            <person name="Thakur S."/>
            <person name="Almeida R.N.D."/>
            <person name="Weir B.S."/>
            <person name="Guttman D.S."/>
        </authorList>
    </citation>
    <scope>NUCLEOTIDE SEQUENCE [LARGE SCALE GENOMIC DNA]</scope>
    <source>
        <strain evidence="1 2">1089_5</strain>
    </source>
</reference>
<dbReference type="PANTHER" id="PTHR35145">
    <property type="entry name" value="CYTOPLASMIC PROTEIN-RELATED"/>
    <property type="match status" value="1"/>
</dbReference>